<dbReference type="Proteomes" id="UP000000493">
    <property type="component" value="Chromosome"/>
</dbReference>
<dbReference type="AlphaFoldDB" id="A0A7U3ZN90"/>
<accession>A0A7U3ZN90</accession>
<organism evidence="7 8">
    <name type="scientific">Runella slithyformis (strain ATCC 29530 / DSM 19594 / LMG 11500 / NCIMB 11436 / LSU 4)</name>
    <dbReference type="NCBI Taxonomy" id="761193"/>
    <lineage>
        <taxon>Bacteria</taxon>
        <taxon>Pseudomonadati</taxon>
        <taxon>Bacteroidota</taxon>
        <taxon>Cytophagia</taxon>
        <taxon>Cytophagales</taxon>
        <taxon>Spirosomataceae</taxon>
        <taxon>Runella</taxon>
    </lineage>
</organism>
<dbReference type="RefSeq" id="WP_013929617.1">
    <property type="nucleotide sequence ID" value="NC_015703.1"/>
</dbReference>
<dbReference type="Pfam" id="PF11700">
    <property type="entry name" value="ATG22"/>
    <property type="match status" value="1"/>
</dbReference>
<feature type="transmembrane region" description="Helical" evidence="6">
    <location>
        <begin position="311"/>
        <end position="331"/>
    </location>
</feature>
<evidence type="ECO:0000256" key="1">
    <source>
        <dbReference type="ARBA" id="ARBA00004127"/>
    </source>
</evidence>
<proteinExistence type="predicted"/>
<dbReference type="SUPFAM" id="SSF103473">
    <property type="entry name" value="MFS general substrate transporter"/>
    <property type="match status" value="1"/>
</dbReference>
<evidence type="ECO:0000256" key="3">
    <source>
        <dbReference type="ARBA" id="ARBA00022692"/>
    </source>
</evidence>
<feature type="transmembrane region" description="Helical" evidence="6">
    <location>
        <begin position="192"/>
        <end position="212"/>
    </location>
</feature>
<dbReference type="PANTHER" id="PTHR23519:SF1">
    <property type="entry name" value="AUTOPHAGY-RELATED PROTEIN 22"/>
    <property type="match status" value="1"/>
</dbReference>
<reference evidence="8" key="1">
    <citation type="submission" date="2011-06" db="EMBL/GenBank/DDBJ databases">
        <title>The complete genome of chromosome of Runella slithyformis DSM 19594.</title>
        <authorList>
            <consortium name="US DOE Joint Genome Institute (JGI-PGF)"/>
            <person name="Lucas S."/>
            <person name="Han J."/>
            <person name="Lapidus A."/>
            <person name="Bruce D."/>
            <person name="Goodwin L."/>
            <person name="Pitluck S."/>
            <person name="Peters L."/>
            <person name="Kyrpides N."/>
            <person name="Mavromatis K."/>
            <person name="Ivanova N."/>
            <person name="Ovchinnikova G."/>
            <person name="Zhang X."/>
            <person name="Misra M."/>
            <person name="Detter J.C."/>
            <person name="Tapia R."/>
            <person name="Han C."/>
            <person name="Land M."/>
            <person name="Hauser L."/>
            <person name="Markowitz V."/>
            <person name="Cheng J.-F."/>
            <person name="Hugenholtz P."/>
            <person name="Woyke T."/>
            <person name="Wu D."/>
            <person name="Tindall B."/>
            <person name="Faehrich R."/>
            <person name="Brambilla E."/>
            <person name="Klenk H.-P."/>
            <person name="Eisen J.A."/>
        </authorList>
    </citation>
    <scope>NUCLEOTIDE SEQUENCE [LARGE SCALE GENOMIC DNA]</scope>
    <source>
        <strain evidence="8">ATCC 29530 / DSM 19594 / LMG 11500 / NCIMB 11436 / LSU 4</strain>
    </source>
</reference>
<feature type="transmembrane region" description="Helical" evidence="6">
    <location>
        <begin position="60"/>
        <end position="80"/>
    </location>
</feature>
<dbReference type="GO" id="GO:0012505">
    <property type="term" value="C:endomembrane system"/>
    <property type="evidence" value="ECO:0007669"/>
    <property type="project" value="UniProtKB-SubCell"/>
</dbReference>
<dbReference type="InterPro" id="IPR024671">
    <property type="entry name" value="Atg22-like"/>
</dbReference>
<feature type="transmembrane region" description="Helical" evidence="6">
    <location>
        <begin position="376"/>
        <end position="395"/>
    </location>
</feature>
<feature type="transmembrane region" description="Helical" evidence="6">
    <location>
        <begin position="152"/>
        <end position="172"/>
    </location>
</feature>
<keyword evidence="4 6" id="KW-1133">Transmembrane helix</keyword>
<dbReference type="KEGG" id="rsi:Runsl_3961"/>
<keyword evidence="3 6" id="KW-0812">Transmembrane</keyword>
<dbReference type="Gene3D" id="1.20.1250.20">
    <property type="entry name" value="MFS general substrate transporter like domains"/>
    <property type="match status" value="1"/>
</dbReference>
<feature type="transmembrane region" description="Helical" evidence="6">
    <location>
        <begin position="116"/>
        <end position="140"/>
    </location>
</feature>
<feature type="transmembrane region" description="Helical" evidence="6">
    <location>
        <begin position="92"/>
        <end position="110"/>
    </location>
</feature>
<evidence type="ECO:0000256" key="2">
    <source>
        <dbReference type="ARBA" id="ARBA00022448"/>
    </source>
</evidence>
<keyword evidence="8" id="KW-1185">Reference proteome</keyword>
<feature type="transmembrane region" description="Helical" evidence="6">
    <location>
        <begin position="337"/>
        <end position="355"/>
    </location>
</feature>
<feature type="transmembrane region" description="Helical" evidence="6">
    <location>
        <begin position="250"/>
        <end position="271"/>
    </location>
</feature>
<evidence type="ECO:0000256" key="5">
    <source>
        <dbReference type="ARBA" id="ARBA00023136"/>
    </source>
</evidence>
<evidence type="ECO:0000256" key="4">
    <source>
        <dbReference type="ARBA" id="ARBA00022989"/>
    </source>
</evidence>
<keyword evidence="5 6" id="KW-0472">Membrane</keyword>
<dbReference type="InterPro" id="IPR050495">
    <property type="entry name" value="ATG22/LtaA_families"/>
</dbReference>
<feature type="transmembrane region" description="Helical" evidence="6">
    <location>
        <begin position="21"/>
        <end position="40"/>
    </location>
</feature>
<dbReference type="PANTHER" id="PTHR23519">
    <property type="entry name" value="AUTOPHAGY-RELATED PROTEIN 22"/>
    <property type="match status" value="1"/>
</dbReference>
<evidence type="ECO:0000256" key="6">
    <source>
        <dbReference type="SAM" id="Phobius"/>
    </source>
</evidence>
<gene>
    <name evidence="7" type="ordered locus">Runsl_3961</name>
</gene>
<feature type="transmembrane region" description="Helical" evidence="6">
    <location>
        <begin position="283"/>
        <end position="304"/>
    </location>
</feature>
<keyword evidence="2" id="KW-0813">Transport</keyword>
<sequence length="435" mass="48110">MQKNKASILNAWCMYDWANSVHSLVIVSAIFPIYFSNTAVNAQGGPDVEFLGITVKNSALFSFAVSFAFLFIALINPVLGAIADFSGSKKRFMQFFVYLGSLSCLLLYFFDREHLVIGVIAFAVSLVGWSGSIVFYNAYLPEIATENRFDTLSARGFTMGYIGSVLLLVFNLTMLIKPEWYGGIDSGTACRISFVTVAIWWVVFAQIPFYYLPNGVASTEKREGGWIWNGFRELKKVVGELSHLPITKRFLVSFFFYNMGVQTVMYIGTIFGSNELHLPDNALIVTILLLQLLAIVGAYCAALLSGKWGNTSTISAIIVIWIGVCVAAYFVYTETQFYGLAAGIGFVMGGVQSLSRSTYAKLLPDNTPDTASYFSFYDACDKFSTFLGTTIFGIITQVSGMRNSLLFLVLIFVIGLLILRRIPSQKIYRTPLSAS</sequence>
<comment type="subcellular location">
    <subcellularLocation>
        <location evidence="1">Endomembrane system</location>
        <topology evidence="1">Multi-pass membrane protein</topology>
    </subcellularLocation>
</comment>
<evidence type="ECO:0000313" key="7">
    <source>
        <dbReference type="EMBL" id="AEI50314.1"/>
    </source>
</evidence>
<evidence type="ECO:0000313" key="8">
    <source>
        <dbReference type="Proteomes" id="UP000000493"/>
    </source>
</evidence>
<feature type="transmembrane region" description="Helical" evidence="6">
    <location>
        <begin position="401"/>
        <end position="419"/>
    </location>
</feature>
<reference evidence="7 8" key="2">
    <citation type="journal article" date="2012" name="Stand. Genomic Sci.">
        <title>Complete genome sequence of the aquatic bacterium Runella slithyformis type strain (LSU 4(T)).</title>
        <authorList>
            <person name="Copeland A."/>
            <person name="Zhang X."/>
            <person name="Misra M."/>
            <person name="Lapidus A."/>
            <person name="Nolan M."/>
            <person name="Lucas S."/>
            <person name="Deshpande S."/>
            <person name="Cheng J.F."/>
            <person name="Tapia R."/>
            <person name="Goodwin L.A."/>
            <person name="Pitluck S."/>
            <person name="Liolios K."/>
            <person name="Pagani I."/>
            <person name="Ivanova N."/>
            <person name="Mikhailova N."/>
            <person name="Pati A."/>
            <person name="Chen A."/>
            <person name="Palaniappan K."/>
            <person name="Land M."/>
            <person name="Hauser L."/>
            <person name="Pan C."/>
            <person name="Jeffries C.D."/>
            <person name="Detter J.C."/>
            <person name="Brambilla E.M."/>
            <person name="Rohde M."/>
            <person name="Djao O.D."/>
            <person name="Goker M."/>
            <person name="Sikorski J."/>
            <person name="Tindall B.J."/>
            <person name="Woyke T."/>
            <person name="Bristow J."/>
            <person name="Eisen J.A."/>
            <person name="Markowitz V."/>
            <person name="Hugenholtz P."/>
            <person name="Kyrpides N.C."/>
            <person name="Klenk H.P."/>
            <person name="Mavromatis K."/>
        </authorList>
    </citation>
    <scope>NUCLEOTIDE SEQUENCE [LARGE SCALE GENOMIC DNA]</scope>
    <source>
        <strain evidence="8">ATCC 29530 / DSM 19594 / LMG 11500 / NCIMB 11436 / LSU 4</strain>
    </source>
</reference>
<protein>
    <submittedName>
        <fullName evidence="7">Permease</fullName>
    </submittedName>
</protein>
<dbReference type="InterPro" id="IPR036259">
    <property type="entry name" value="MFS_trans_sf"/>
</dbReference>
<dbReference type="EMBL" id="CP002859">
    <property type="protein sequence ID" value="AEI50314.1"/>
    <property type="molecule type" value="Genomic_DNA"/>
</dbReference>
<name>A0A7U3ZN90_RUNSL</name>